<sequence length="256" mass="29643">MREQYPTLENTGYVCHKNVFSPDEVNHLLKHCEADDYVNVKKSLSSSNKLKNLISNTTQSIDYILQDYIFIIKRSMVHTCHRDYNGDFFNPGQKHPSYTMLIYLEKMEKCLSVLPVSHKNPNSYFFNFTKPLTDIKCGPGDIILFNANLIHVGSFNEKDDNIRIQMKVSHKDDIPVLSYYQNYNKVLNQANSLPGFIRRAQQSLSCTFPGIANLTQTENIRSSRDSDMSWFQRVFSYLFYGKGDFYDLPDALSPQN</sequence>
<reference evidence="1" key="1">
    <citation type="journal article" date="2020" name="Nature">
        <title>Giant virus diversity and host interactions through global metagenomics.</title>
        <authorList>
            <person name="Schulz F."/>
            <person name="Roux S."/>
            <person name="Paez-Espino D."/>
            <person name="Jungbluth S."/>
            <person name="Walsh D.A."/>
            <person name="Denef V.J."/>
            <person name="McMahon K.D."/>
            <person name="Konstantinidis K.T."/>
            <person name="Eloe-Fadrosh E.A."/>
            <person name="Kyrpides N.C."/>
            <person name="Woyke T."/>
        </authorList>
    </citation>
    <scope>NUCLEOTIDE SEQUENCE</scope>
    <source>
        <strain evidence="1">GVMAG-M-3300023174-111</strain>
    </source>
</reference>
<dbReference type="AlphaFoldDB" id="A0A6C0D4D5"/>
<dbReference type="SUPFAM" id="SSF51197">
    <property type="entry name" value="Clavaminate synthase-like"/>
    <property type="match status" value="1"/>
</dbReference>
<dbReference type="EMBL" id="MN739530">
    <property type="protein sequence ID" value="QHT10964.1"/>
    <property type="molecule type" value="Genomic_DNA"/>
</dbReference>
<name>A0A6C0D4D5_9ZZZZ</name>
<evidence type="ECO:0008006" key="2">
    <source>
        <dbReference type="Google" id="ProtNLM"/>
    </source>
</evidence>
<organism evidence="1">
    <name type="scientific">viral metagenome</name>
    <dbReference type="NCBI Taxonomy" id="1070528"/>
    <lineage>
        <taxon>unclassified sequences</taxon>
        <taxon>metagenomes</taxon>
        <taxon>organismal metagenomes</taxon>
    </lineage>
</organism>
<dbReference type="Gene3D" id="2.60.120.620">
    <property type="entry name" value="q2cbj1_9rhob like domain"/>
    <property type="match status" value="1"/>
</dbReference>
<dbReference type="InterPro" id="IPR008775">
    <property type="entry name" value="Phytyl_CoA_dOase-like"/>
</dbReference>
<evidence type="ECO:0000313" key="1">
    <source>
        <dbReference type="EMBL" id="QHT10964.1"/>
    </source>
</evidence>
<proteinExistence type="predicted"/>
<accession>A0A6C0D4D5</accession>
<dbReference type="Pfam" id="PF05721">
    <property type="entry name" value="PhyH"/>
    <property type="match status" value="1"/>
</dbReference>
<protein>
    <recommendedName>
        <fullName evidence="2">Phytanoyl-CoA dioxygenase</fullName>
    </recommendedName>
</protein>